<reference evidence="1" key="1">
    <citation type="submission" date="2023-07" db="EMBL/GenBank/DDBJ databases">
        <title>Functional and genomic diversity of the sorghum phyllosphere microbiome.</title>
        <authorList>
            <person name="Shade A."/>
        </authorList>
    </citation>
    <scope>NUCLEOTIDE SEQUENCE</scope>
    <source>
        <strain evidence="1">SORGH_AS_0908</strain>
    </source>
</reference>
<dbReference type="RefSeq" id="WP_306993878.1">
    <property type="nucleotide sequence ID" value="NZ_JAUTBB010000001.1"/>
</dbReference>
<dbReference type="Proteomes" id="UP001234354">
    <property type="component" value="Unassembled WGS sequence"/>
</dbReference>
<name>A0AAW8GF66_9GAMM</name>
<evidence type="ECO:0000313" key="1">
    <source>
        <dbReference type="EMBL" id="MDQ1120447.1"/>
    </source>
</evidence>
<protein>
    <submittedName>
        <fullName evidence="1">ATPase</fullName>
    </submittedName>
</protein>
<organism evidence="1 2">
    <name type="scientific">Pseudoxanthomonas winnipegensis</name>
    <dbReference type="NCBI Taxonomy" id="2480810"/>
    <lineage>
        <taxon>Bacteria</taxon>
        <taxon>Pseudomonadati</taxon>
        <taxon>Pseudomonadota</taxon>
        <taxon>Gammaproteobacteria</taxon>
        <taxon>Lysobacterales</taxon>
        <taxon>Lysobacteraceae</taxon>
        <taxon>Pseudoxanthomonas</taxon>
    </lineage>
</organism>
<sequence>MPSWDATHYLLDVALKREKDPPMDRYPFSLPGIRGLAEERLVLTPR</sequence>
<evidence type="ECO:0000313" key="2">
    <source>
        <dbReference type="Proteomes" id="UP001234354"/>
    </source>
</evidence>
<proteinExistence type="predicted"/>
<dbReference type="AlphaFoldDB" id="A0AAW8GF66"/>
<comment type="caution">
    <text evidence="1">The sequence shown here is derived from an EMBL/GenBank/DDBJ whole genome shotgun (WGS) entry which is preliminary data.</text>
</comment>
<accession>A0AAW8GF66</accession>
<dbReference type="EMBL" id="JAUTBB010000001">
    <property type="protein sequence ID" value="MDQ1120447.1"/>
    <property type="molecule type" value="Genomic_DNA"/>
</dbReference>
<gene>
    <name evidence="1" type="ORF">QE383_002755</name>
</gene>